<dbReference type="PROSITE" id="PS50887">
    <property type="entry name" value="GGDEF"/>
    <property type="match status" value="1"/>
</dbReference>
<dbReference type="Gene3D" id="3.30.70.270">
    <property type="match status" value="1"/>
</dbReference>
<dbReference type="SMART" id="SM00267">
    <property type="entry name" value="GGDEF"/>
    <property type="match status" value="1"/>
</dbReference>
<reference evidence="4 5" key="1">
    <citation type="submission" date="2019-07" db="EMBL/GenBank/DDBJ databases">
        <title>Whole genome shotgun sequence of Methylobacterium gnaphalii NBRC 107716.</title>
        <authorList>
            <person name="Hosoyama A."/>
            <person name="Uohara A."/>
            <person name="Ohji S."/>
            <person name="Ichikawa N."/>
        </authorList>
    </citation>
    <scope>NUCLEOTIDE SEQUENCE [LARGE SCALE GENOMIC DNA]</scope>
    <source>
        <strain evidence="4 5">NBRC 107716</strain>
    </source>
</reference>
<dbReference type="FunFam" id="3.30.70.270:FF:000001">
    <property type="entry name" value="Diguanylate cyclase domain protein"/>
    <property type="match status" value="1"/>
</dbReference>
<dbReference type="EC" id="2.7.7.65" evidence="1"/>
<keyword evidence="2" id="KW-0175">Coiled coil</keyword>
<dbReference type="PANTHER" id="PTHR45138:SF2">
    <property type="entry name" value="DIGUANYLATE CYCLASE VDCA"/>
    <property type="match status" value="1"/>
</dbReference>
<accession>A0A512JN99</accession>
<dbReference type="PANTHER" id="PTHR45138">
    <property type="entry name" value="REGULATORY COMPONENTS OF SENSORY TRANSDUCTION SYSTEM"/>
    <property type="match status" value="1"/>
</dbReference>
<dbReference type="GO" id="GO:0043709">
    <property type="term" value="P:cell adhesion involved in single-species biofilm formation"/>
    <property type="evidence" value="ECO:0007669"/>
    <property type="project" value="TreeGrafter"/>
</dbReference>
<dbReference type="Proteomes" id="UP000321750">
    <property type="component" value="Unassembled WGS sequence"/>
</dbReference>
<dbReference type="GO" id="GO:0005886">
    <property type="term" value="C:plasma membrane"/>
    <property type="evidence" value="ECO:0007669"/>
    <property type="project" value="TreeGrafter"/>
</dbReference>
<dbReference type="GO" id="GO:1902201">
    <property type="term" value="P:negative regulation of bacterial-type flagellum-dependent cell motility"/>
    <property type="evidence" value="ECO:0007669"/>
    <property type="project" value="TreeGrafter"/>
</dbReference>
<gene>
    <name evidence="4" type="ORF">MGN01_31780</name>
</gene>
<dbReference type="SUPFAM" id="SSF55073">
    <property type="entry name" value="Nucleotide cyclase"/>
    <property type="match status" value="1"/>
</dbReference>
<feature type="coiled-coil region" evidence="2">
    <location>
        <begin position="150"/>
        <end position="177"/>
    </location>
</feature>
<dbReference type="OrthoDB" id="9812260at2"/>
<keyword evidence="5" id="KW-1185">Reference proteome</keyword>
<sequence length="352" mass="39254">MNGASHEDRERSFVIAQRANELMRDYGSSASPRAYAIWYTYVSWRLPPMNEAIKRLTSKSATLSDGDIDKLYEAYIDGRNVEGELDRHNAGLISEVQNIMEMIDLSLGSTAQYGASLQAISKDLHNTTPNRLKDIVATLIANTRDVAASNKTLEAHMRESRREIEGLRETLAAARLESLTDRLTGLSNRKHFEEALNKEFEEGDKSLRPTSLILIDIDFFKRFNDQFGHLTGDQVLRLVAMVMRETVLSRGATLSRFGGEEFAILLPGSSREAARTVAEAVRTTIIGRELVKRSTGESLGKVTISLGVAQRRSNDSVVSFMERADACLYAAKRSGRNKTMDDTEVEEFSHVA</sequence>
<dbReference type="EMBL" id="BJZV01000017">
    <property type="protein sequence ID" value="GEP11333.1"/>
    <property type="molecule type" value="Genomic_DNA"/>
</dbReference>
<dbReference type="AlphaFoldDB" id="A0A512JN99"/>
<dbReference type="RefSeq" id="WP_147047772.1">
    <property type="nucleotide sequence ID" value="NZ_BJZV01000017.1"/>
</dbReference>
<dbReference type="Pfam" id="PF00990">
    <property type="entry name" value="GGDEF"/>
    <property type="match status" value="1"/>
</dbReference>
<organism evidence="4 5">
    <name type="scientific">Methylobacterium gnaphalii</name>
    <dbReference type="NCBI Taxonomy" id="1010610"/>
    <lineage>
        <taxon>Bacteria</taxon>
        <taxon>Pseudomonadati</taxon>
        <taxon>Pseudomonadota</taxon>
        <taxon>Alphaproteobacteria</taxon>
        <taxon>Hyphomicrobiales</taxon>
        <taxon>Methylobacteriaceae</taxon>
        <taxon>Methylobacterium</taxon>
    </lineage>
</organism>
<dbReference type="NCBIfam" id="TIGR00254">
    <property type="entry name" value="GGDEF"/>
    <property type="match status" value="1"/>
</dbReference>
<dbReference type="InterPro" id="IPR029787">
    <property type="entry name" value="Nucleotide_cyclase"/>
</dbReference>
<evidence type="ECO:0000313" key="5">
    <source>
        <dbReference type="Proteomes" id="UP000321750"/>
    </source>
</evidence>
<dbReference type="CDD" id="cd01949">
    <property type="entry name" value="GGDEF"/>
    <property type="match status" value="1"/>
</dbReference>
<evidence type="ECO:0000259" key="3">
    <source>
        <dbReference type="PROSITE" id="PS50887"/>
    </source>
</evidence>
<protein>
    <recommendedName>
        <fullName evidence="1">diguanylate cyclase</fullName>
        <ecNumber evidence="1">2.7.7.65</ecNumber>
    </recommendedName>
</protein>
<evidence type="ECO:0000313" key="4">
    <source>
        <dbReference type="EMBL" id="GEP11333.1"/>
    </source>
</evidence>
<name>A0A512JN99_9HYPH</name>
<dbReference type="InterPro" id="IPR043128">
    <property type="entry name" value="Rev_trsase/Diguanyl_cyclase"/>
</dbReference>
<feature type="domain" description="GGDEF" evidence="3">
    <location>
        <begin position="208"/>
        <end position="344"/>
    </location>
</feature>
<dbReference type="GO" id="GO:0052621">
    <property type="term" value="F:diguanylate cyclase activity"/>
    <property type="evidence" value="ECO:0007669"/>
    <property type="project" value="UniProtKB-EC"/>
</dbReference>
<comment type="caution">
    <text evidence="4">The sequence shown here is derived from an EMBL/GenBank/DDBJ whole genome shotgun (WGS) entry which is preliminary data.</text>
</comment>
<evidence type="ECO:0000256" key="1">
    <source>
        <dbReference type="ARBA" id="ARBA00012528"/>
    </source>
</evidence>
<proteinExistence type="predicted"/>
<evidence type="ECO:0000256" key="2">
    <source>
        <dbReference type="SAM" id="Coils"/>
    </source>
</evidence>
<dbReference type="InterPro" id="IPR000160">
    <property type="entry name" value="GGDEF_dom"/>
</dbReference>
<dbReference type="InterPro" id="IPR050469">
    <property type="entry name" value="Diguanylate_Cyclase"/>
</dbReference>